<name>A0AAD8EH51_DIPPU</name>
<reference evidence="1" key="2">
    <citation type="submission" date="2023-05" db="EMBL/GenBank/DDBJ databases">
        <authorList>
            <person name="Fouks B."/>
        </authorList>
    </citation>
    <scope>NUCLEOTIDE SEQUENCE</scope>
    <source>
        <strain evidence="1">Stay&amp;Tobe</strain>
        <tissue evidence="1">Testes</tissue>
    </source>
</reference>
<dbReference type="AlphaFoldDB" id="A0AAD8EH51"/>
<feature type="non-terminal residue" evidence="1">
    <location>
        <position position="1"/>
    </location>
</feature>
<gene>
    <name evidence="1" type="ORF">L9F63_016907</name>
</gene>
<accession>A0AAD8EH51</accession>
<evidence type="ECO:0000313" key="2">
    <source>
        <dbReference type="Proteomes" id="UP001233999"/>
    </source>
</evidence>
<comment type="caution">
    <text evidence="1">The sequence shown here is derived from an EMBL/GenBank/DDBJ whole genome shotgun (WGS) entry which is preliminary data.</text>
</comment>
<reference evidence="1" key="1">
    <citation type="journal article" date="2023" name="IScience">
        <title>Live-bearing cockroach genome reveals convergent evolutionary mechanisms linked to viviparity in insects and beyond.</title>
        <authorList>
            <person name="Fouks B."/>
            <person name="Harrison M.C."/>
            <person name="Mikhailova A.A."/>
            <person name="Marchal E."/>
            <person name="English S."/>
            <person name="Carruthers M."/>
            <person name="Jennings E.C."/>
            <person name="Chiamaka E.L."/>
            <person name="Frigard R.A."/>
            <person name="Pippel M."/>
            <person name="Attardo G.M."/>
            <person name="Benoit J.B."/>
            <person name="Bornberg-Bauer E."/>
            <person name="Tobe S.S."/>
        </authorList>
    </citation>
    <scope>NUCLEOTIDE SEQUENCE</scope>
    <source>
        <strain evidence="1">Stay&amp;Tobe</strain>
    </source>
</reference>
<proteinExistence type="predicted"/>
<sequence>NLHRIYAYFRRFARTLYSLEDLDVFSKVCENFRIYTYFRRGFTQDLHVFSEICENFVLLRVFTRIFGVLRELSSFFNNHVLLFNFTID</sequence>
<evidence type="ECO:0000313" key="1">
    <source>
        <dbReference type="EMBL" id="KAJ9589961.1"/>
    </source>
</evidence>
<dbReference type="EMBL" id="JASPKZ010004580">
    <property type="protein sequence ID" value="KAJ9589961.1"/>
    <property type="molecule type" value="Genomic_DNA"/>
</dbReference>
<organism evidence="1 2">
    <name type="scientific">Diploptera punctata</name>
    <name type="common">Pacific beetle cockroach</name>
    <dbReference type="NCBI Taxonomy" id="6984"/>
    <lineage>
        <taxon>Eukaryota</taxon>
        <taxon>Metazoa</taxon>
        <taxon>Ecdysozoa</taxon>
        <taxon>Arthropoda</taxon>
        <taxon>Hexapoda</taxon>
        <taxon>Insecta</taxon>
        <taxon>Pterygota</taxon>
        <taxon>Neoptera</taxon>
        <taxon>Polyneoptera</taxon>
        <taxon>Dictyoptera</taxon>
        <taxon>Blattodea</taxon>
        <taxon>Blaberoidea</taxon>
        <taxon>Blaberidae</taxon>
        <taxon>Diplopterinae</taxon>
        <taxon>Diploptera</taxon>
    </lineage>
</organism>
<keyword evidence="2" id="KW-1185">Reference proteome</keyword>
<feature type="non-terminal residue" evidence="1">
    <location>
        <position position="88"/>
    </location>
</feature>
<dbReference type="Proteomes" id="UP001233999">
    <property type="component" value="Unassembled WGS sequence"/>
</dbReference>
<protein>
    <submittedName>
        <fullName evidence="1">Uncharacterized protein</fullName>
    </submittedName>
</protein>